<comment type="subcellular location">
    <subcellularLocation>
        <location evidence="2 20">Golgi apparatus membrane</location>
        <topology evidence="2 20">Single-pass type II membrane protein</topology>
    </subcellularLocation>
</comment>
<dbReference type="PROSITE" id="PS50231">
    <property type="entry name" value="RICIN_B_LECTIN"/>
    <property type="match status" value="1"/>
</dbReference>
<dbReference type="AlphaFoldDB" id="A0A182J1Z5"/>
<evidence type="ECO:0000256" key="15">
    <source>
        <dbReference type="ARBA" id="ARBA00023157"/>
    </source>
</evidence>
<dbReference type="InterPro" id="IPR001173">
    <property type="entry name" value="Glyco_trans_2-like"/>
</dbReference>
<evidence type="ECO:0000256" key="14">
    <source>
        <dbReference type="ARBA" id="ARBA00023136"/>
    </source>
</evidence>
<dbReference type="InterPro" id="IPR045885">
    <property type="entry name" value="GalNAc-T"/>
</dbReference>
<evidence type="ECO:0000259" key="21">
    <source>
        <dbReference type="SMART" id="SM00458"/>
    </source>
</evidence>
<keyword evidence="13 20" id="KW-0333">Golgi apparatus</keyword>
<keyword evidence="12 20" id="KW-1133">Transmembrane helix</keyword>
<dbReference type="InterPro" id="IPR029044">
    <property type="entry name" value="Nucleotide-diphossugar_trans"/>
</dbReference>
<dbReference type="FunFam" id="2.80.10.50:FF:000011">
    <property type="entry name" value="Polypeptide N-acetylgalactosaminyltransferase"/>
    <property type="match status" value="1"/>
</dbReference>
<dbReference type="PANTHER" id="PTHR11675:SF134">
    <property type="entry name" value="N-ACETYLGALACTOSAMINYLTRANSFERASE 4-RELATED"/>
    <property type="match status" value="1"/>
</dbReference>
<dbReference type="FunFam" id="3.90.550.10:FF:000029">
    <property type="entry name" value="Polypeptide N-acetylgalactosaminyltransferase"/>
    <property type="match status" value="1"/>
</dbReference>
<evidence type="ECO:0000256" key="1">
    <source>
        <dbReference type="ARBA" id="ARBA00001936"/>
    </source>
</evidence>
<comment type="cofactor">
    <cofactor evidence="1 20">
        <name>Mn(2+)</name>
        <dbReference type="ChEBI" id="CHEBI:29035"/>
    </cofactor>
</comment>
<feature type="transmembrane region" description="Helical" evidence="20">
    <location>
        <begin position="50"/>
        <end position="69"/>
    </location>
</feature>
<evidence type="ECO:0000256" key="5">
    <source>
        <dbReference type="ARBA" id="ARBA00012644"/>
    </source>
</evidence>
<evidence type="ECO:0000256" key="17">
    <source>
        <dbReference type="ARBA" id="ARBA00023211"/>
    </source>
</evidence>
<dbReference type="GO" id="GO:0004653">
    <property type="term" value="F:polypeptide N-acetylgalactosaminyltransferase activity"/>
    <property type="evidence" value="ECO:0007669"/>
    <property type="project" value="UniProtKB-EC"/>
</dbReference>
<keyword evidence="7 20" id="KW-0808">Transferase</keyword>
<dbReference type="GO" id="GO:0030246">
    <property type="term" value="F:carbohydrate binding"/>
    <property type="evidence" value="ECO:0007669"/>
    <property type="project" value="UniProtKB-KW"/>
</dbReference>
<evidence type="ECO:0000256" key="16">
    <source>
        <dbReference type="ARBA" id="ARBA00023180"/>
    </source>
</evidence>
<evidence type="ECO:0000256" key="19">
    <source>
        <dbReference type="ARBA" id="ARBA00052209"/>
    </source>
</evidence>
<keyword evidence="6 20" id="KW-0328">Glycosyltransferase</keyword>
<keyword evidence="15 20" id="KW-1015">Disulfide bond</keyword>
<dbReference type="GO" id="GO:0000139">
    <property type="term" value="C:Golgi membrane"/>
    <property type="evidence" value="ECO:0007669"/>
    <property type="project" value="UniProtKB-SubCell"/>
</dbReference>
<proteinExistence type="inferred from homology"/>
<evidence type="ECO:0000256" key="2">
    <source>
        <dbReference type="ARBA" id="ARBA00004323"/>
    </source>
</evidence>
<dbReference type="VEuPathDB" id="VectorBase:AATE009836"/>
<accession>A0A182J1Z5</accession>
<dbReference type="GO" id="GO:0046872">
    <property type="term" value="F:metal ion binding"/>
    <property type="evidence" value="ECO:0007669"/>
    <property type="project" value="UniProtKB-KW"/>
</dbReference>
<evidence type="ECO:0000256" key="20">
    <source>
        <dbReference type="RuleBase" id="RU361242"/>
    </source>
</evidence>
<name>A0A182J1Z5_ANOAO</name>
<comment type="pathway">
    <text evidence="3 20">Protein modification; protein glycosylation.</text>
</comment>
<dbReference type="CDD" id="cd23461">
    <property type="entry name" value="beta-trefoil_Ricin_Pgant8-like"/>
    <property type="match status" value="1"/>
</dbReference>
<evidence type="ECO:0000256" key="8">
    <source>
        <dbReference type="ARBA" id="ARBA00022692"/>
    </source>
</evidence>
<organism evidence="22">
    <name type="scientific">Anopheles atroparvus</name>
    <name type="common">European mosquito</name>
    <dbReference type="NCBI Taxonomy" id="41427"/>
    <lineage>
        <taxon>Eukaryota</taxon>
        <taxon>Metazoa</taxon>
        <taxon>Ecdysozoa</taxon>
        <taxon>Arthropoda</taxon>
        <taxon>Hexapoda</taxon>
        <taxon>Insecta</taxon>
        <taxon>Pterygota</taxon>
        <taxon>Neoptera</taxon>
        <taxon>Endopterygota</taxon>
        <taxon>Diptera</taxon>
        <taxon>Nematocera</taxon>
        <taxon>Culicoidea</taxon>
        <taxon>Culicidae</taxon>
        <taxon>Anophelinae</taxon>
        <taxon>Anopheles</taxon>
    </lineage>
</organism>
<dbReference type="SUPFAM" id="SSF50370">
    <property type="entry name" value="Ricin B-like lectins"/>
    <property type="match status" value="1"/>
</dbReference>
<dbReference type="STRING" id="41427.A0A182J1Z5"/>
<evidence type="ECO:0000256" key="13">
    <source>
        <dbReference type="ARBA" id="ARBA00023034"/>
    </source>
</evidence>
<dbReference type="Pfam" id="PF00535">
    <property type="entry name" value="Glycos_transf_2"/>
    <property type="match status" value="1"/>
</dbReference>
<dbReference type="Pfam" id="PF00652">
    <property type="entry name" value="Ricin_B_lectin"/>
    <property type="match status" value="1"/>
</dbReference>
<evidence type="ECO:0000256" key="11">
    <source>
        <dbReference type="ARBA" id="ARBA00022968"/>
    </source>
</evidence>
<dbReference type="CDD" id="cd02510">
    <property type="entry name" value="pp-GalNAc-T"/>
    <property type="match status" value="1"/>
</dbReference>
<dbReference type="SMART" id="SM00458">
    <property type="entry name" value="RICIN"/>
    <property type="match status" value="1"/>
</dbReference>
<evidence type="ECO:0000256" key="12">
    <source>
        <dbReference type="ARBA" id="ARBA00022989"/>
    </source>
</evidence>
<evidence type="ECO:0000256" key="10">
    <source>
        <dbReference type="ARBA" id="ARBA00022734"/>
    </source>
</evidence>
<keyword evidence="9" id="KW-0479">Metal-binding</keyword>
<dbReference type="SUPFAM" id="SSF53448">
    <property type="entry name" value="Nucleotide-diphospho-sugar transferases"/>
    <property type="match status" value="1"/>
</dbReference>
<keyword evidence="8 20" id="KW-0812">Transmembrane</keyword>
<protein>
    <recommendedName>
        <fullName evidence="5 20">Polypeptide N-acetylgalactosaminyltransferase</fullName>
        <ecNumber evidence="20">2.4.1.-</ecNumber>
    </recommendedName>
    <alternativeName>
        <fullName evidence="20">Protein-UDP acetylgalactosaminyltransferase</fullName>
    </alternativeName>
</protein>
<comment type="catalytic activity">
    <reaction evidence="18">
        <text>L-threonyl-[protein] + UDP-N-acetyl-alpha-D-galactosamine = a 3-O-[N-acetyl-alpha-D-galactosaminyl]-L-threonyl-[protein] + UDP + H(+)</text>
        <dbReference type="Rhea" id="RHEA:52424"/>
        <dbReference type="Rhea" id="RHEA-COMP:11060"/>
        <dbReference type="Rhea" id="RHEA-COMP:11689"/>
        <dbReference type="ChEBI" id="CHEBI:15378"/>
        <dbReference type="ChEBI" id="CHEBI:30013"/>
        <dbReference type="ChEBI" id="CHEBI:58223"/>
        <dbReference type="ChEBI" id="CHEBI:67138"/>
        <dbReference type="ChEBI" id="CHEBI:87075"/>
        <dbReference type="EC" id="2.4.1.41"/>
    </reaction>
</comment>
<keyword evidence="16" id="KW-0325">Glycoprotein</keyword>
<dbReference type="EC" id="2.4.1.-" evidence="20"/>
<dbReference type="InterPro" id="IPR000772">
    <property type="entry name" value="Ricin_B_lectin"/>
</dbReference>
<dbReference type="Gene3D" id="3.90.550.10">
    <property type="entry name" value="Spore Coat Polysaccharide Biosynthesis Protein SpsA, Chain A"/>
    <property type="match status" value="1"/>
</dbReference>
<dbReference type="Gene3D" id="2.80.10.50">
    <property type="match status" value="1"/>
</dbReference>
<comment type="similarity">
    <text evidence="4 20">Belongs to the glycosyltransferase 2 family. GalNAc-T subfamily.</text>
</comment>
<reference evidence="22" key="1">
    <citation type="submission" date="2022-08" db="UniProtKB">
        <authorList>
            <consortium name="EnsemblMetazoa"/>
        </authorList>
    </citation>
    <scope>IDENTIFICATION</scope>
    <source>
        <strain evidence="22">EBRO</strain>
    </source>
</reference>
<dbReference type="PANTHER" id="PTHR11675">
    <property type="entry name" value="N-ACETYLGALACTOSAMINYLTRANSFERASE"/>
    <property type="match status" value="1"/>
</dbReference>
<evidence type="ECO:0000256" key="18">
    <source>
        <dbReference type="ARBA" id="ARBA00050905"/>
    </source>
</evidence>
<sequence length="642" mass="74613">LPEYARSFTCPLAFPPCDTLQKPSIIMRIPRLVRQLKKLFTHRKLHLGELIVKLLFVACCGIITVLLIIHKYENLDNFKRTLYYRYAEDGEFFGQRRNVAGERMDWHDYGLMEEELNRRGPGEQGRPFKLTDRKDIELNAKLFKENGYSAVVSDMIALNRSVPDIRHPSCHTKEYLKELPTVSVIVIFYNEHWSALLRTVYSVLNRSPASLLKEIILVNDHSTKTFLWGPLREFVETELSPKVRLIDLPERSGLIVARMAGARAARGDVLIVLDSHTEVNTNWLPPLLEPIAEDYRTCVCPFIDVIAHDTFQYRAQDEGKRGAFDWKFYYKRLPLLPGDLEDPTKPFNSPIMAGGLFAISAKFFWELGGYDEGLDIWGGEQYELSFKIWQCGGRLVDAPCSRVGHVYRGYAPFGNPRGVNFVVRNFKRVAEVWMDEYSQFLYERNPQFARTDPGDLTSQRELRARLRCKPFRWFLEEIAPDLLVRYPPRDPQPFASGRVQSMAQPRLCLDSLNHQAKEPIGLYTCATNKTHPQNNQHFTLSYHRDIRVRSNDKCLDAAKLNEEVVLFSCHESQGNQMWRYDYESKMIIHGKDHLDQCLDADLSGRKLFVRKCDKNKPSQRWDWGYVNFVHLQNWNIYGAKFL</sequence>
<comment type="catalytic activity">
    <reaction evidence="19">
        <text>L-seryl-[protein] + UDP-N-acetyl-alpha-D-galactosamine = a 3-O-[N-acetyl-alpha-D-galactosaminyl]-L-seryl-[protein] + UDP + H(+)</text>
        <dbReference type="Rhea" id="RHEA:23956"/>
        <dbReference type="Rhea" id="RHEA-COMP:9863"/>
        <dbReference type="Rhea" id="RHEA-COMP:12788"/>
        <dbReference type="ChEBI" id="CHEBI:15378"/>
        <dbReference type="ChEBI" id="CHEBI:29999"/>
        <dbReference type="ChEBI" id="CHEBI:53604"/>
        <dbReference type="ChEBI" id="CHEBI:58223"/>
        <dbReference type="ChEBI" id="CHEBI:67138"/>
        <dbReference type="EC" id="2.4.1.41"/>
    </reaction>
</comment>
<keyword evidence="10 20" id="KW-0430">Lectin</keyword>
<dbReference type="GO" id="GO:0006493">
    <property type="term" value="P:protein O-linked glycosylation"/>
    <property type="evidence" value="ECO:0007669"/>
    <property type="project" value="TreeGrafter"/>
</dbReference>
<dbReference type="EnsemblMetazoa" id="AATE009836-RA">
    <property type="protein sequence ID" value="AATE009836-PA.1"/>
    <property type="gene ID" value="AATE009836"/>
</dbReference>
<keyword evidence="11" id="KW-0735">Signal-anchor</keyword>
<evidence type="ECO:0000256" key="6">
    <source>
        <dbReference type="ARBA" id="ARBA00022676"/>
    </source>
</evidence>
<evidence type="ECO:0000256" key="7">
    <source>
        <dbReference type="ARBA" id="ARBA00022679"/>
    </source>
</evidence>
<dbReference type="InterPro" id="IPR035992">
    <property type="entry name" value="Ricin_B-like_lectins"/>
</dbReference>
<evidence type="ECO:0000256" key="3">
    <source>
        <dbReference type="ARBA" id="ARBA00004922"/>
    </source>
</evidence>
<evidence type="ECO:0000313" key="22">
    <source>
        <dbReference type="EnsemblMetazoa" id="AATE009836-PA.1"/>
    </source>
</evidence>
<keyword evidence="17 20" id="KW-0464">Manganese</keyword>
<keyword evidence="14 20" id="KW-0472">Membrane</keyword>
<evidence type="ECO:0000256" key="9">
    <source>
        <dbReference type="ARBA" id="ARBA00022723"/>
    </source>
</evidence>
<feature type="domain" description="Ricin B lectin" evidence="21">
    <location>
        <begin position="496"/>
        <end position="624"/>
    </location>
</feature>
<evidence type="ECO:0000256" key="4">
    <source>
        <dbReference type="ARBA" id="ARBA00005680"/>
    </source>
</evidence>